<dbReference type="Proteomes" id="UP000229307">
    <property type="component" value="Unassembled WGS sequence"/>
</dbReference>
<evidence type="ECO:0008006" key="3">
    <source>
        <dbReference type="Google" id="ProtNLM"/>
    </source>
</evidence>
<dbReference type="EMBL" id="PFMR01000280">
    <property type="protein sequence ID" value="PIZ15122.1"/>
    <property type="molecule type" value="Genomic_DNA"/>
</dbReference>
<accession>A0A2M7S6H5</accession>
<proteinExistence type="predicted"/>
<dbReference type="AlphaFoldDB" id="A0A2M7S6H5"/>
<gene>
    <name evidence="1" type="ORF">COY52_10335</name>
</gene>
<sequence length="240" mass="26763">MQKIILVFSIFCTVSLPAFGEEIYLKNGKVISGIILSSDTESVNLKTDYGDTRIERKDISKIEYPKSVSTVKQKRLALIANLCPFTTDASATPFLWEAGISFLVAPECNIQITGGHLYFGNNDRTSICAIYGYPLRVNVESTAYLNAGFAYSLNRYSYSTYQEPKFPGDNGILTNYLAEYEQYSALFGFATETFFNSDGHFAYEAKVGITCTWSSEINIPGRSINGLSFYADLGLSYYLF</sequence>
<name>A0A2M7S6H5_9BACT</name>
<comment type="caution">
    <text evidence="1">The sequence shown here is derived from an EMBL/GenBank/DDBJ whole genome shotgun (WGS) entry which is preliminary data.</text>
</comment>
<organism evidence="1 2">
    <name type="scientific">Candidatus Desantisbacteria bacterium CG_4_10_14_0_8_um_filter_48_22</name>
    <dbReference type="NCBI Taxonomy" id="1974543"/>
    <lineage>
        <taxon>Bacteria</taxon>
        <taxon>Candidatus Desantisiibacteriota</taxon>
    </lineage>
</organism>
<evidence type="ECO:0000313" key="1">
    <source>
        <dbReference type="EMBL" id="PIZ15122.1"/>
    </source>
</evidence>
<reference evidence="2" key="1">
    <citation type="submission" date="2017-09" db="EMBL/GenBank/DDBJ databases">
        <title>Depth-based differentiation of microbial function through sediment-hosted aquifers and enrichment of novel symbionts in the deep terrestrial subsurface.</title>
        <authorList>
            <person name="Probst A.J."/>
            <person name="Ladd B."/>
            <person name="Jarett J.K."/>
            <person name="Geller-Mcgrath D.E."/>
            <person name="Sieber C.M.K."/>
            <person name="Emerson J.B."/>
            <person name="Anantharaman K."/>
            <person name="Thomas B.C."/>
            <person name="Malmstrom R."/>
            <person name="Stieglmeier M."/>
            <person name="Klingl A."/>
            <person name="Woyke T."/>
            <person name="Ryan C.M."/>
            <person name="Banfield J.F."/>
        </authorList>
    </citation>
    <scope>NUCLEOTIDE SEQUENCE [LARGE SCALE GENOMIC DNA]</scope>
</reference>
<evidence type="ECO:0000313" key="2">
    <source>
        <dbReference type="Proteomes" id="UP000229307"/>
    </source>
</evidence>
<protein>
    <recommendedName>
        <fullName evidence="3">Outer membrane protein beta-barrel domain-containing protein</fullName>
    </recommendedName>
</protein>
<dbReference type="NCBIfam" id="NF047433">
    <property type="entry name" value="Lepto_7_Nterm"/>
    <property type="match status" value="1"/>
</dbReference>